<dbReference type="PANTHER" id="PTHR42930">
    <property type="entry name" value="PHOSPHATE-SPECIFIC TRANSPORT SYSTEM ACCESSORY PROTEIN PHOU"/>
    <property type="match status" value="1"/>
</dbReference>
<comment type="subunit">
    <text evidence="1">Homodimer.</text>
</comment>
<feature type="domain" description="PhoU" evidence="2">
    <location>
        <begin position="20"/>
        <end position="105"/>
    </location>
</feature>
<dbReference type="SUPFAM" id="SSF109755">
    <property type="entry name" value="PhoU-like"/>
    <property type="match status" value="1"/>
</dbReference>
<organism evidence="3 4">
    <name type="scientific">Metabacillus niabensis</name>
    <dbReference type="NCBI Taxonomy" id="324854"/>
    <lineage>
        <taxon>Bacteria</taxon>
        <taxon>Bacillati</taxon>
        <taxon>Bacillota</taxon>
        <taxon>Bacilli</taxon>
        <taxon>Bacillales</taxon>
        <taxon>Bacillaceae</taxon>
        <taxon>Metabacillus</taxon>
    </lineage>
</organism>
<comment type="similarity">
    <text evidence="1">Belongs to the PhoU family.</text>
</comment>
<dbReference type="EMBL" id="JAUSTZ010000003">
    <property type="protein sequence ID" value="MDQ0225360.1"/>
    <property type="molecule type" value="Genomic_DNA"/>
</dbReference>
<dbReference type="PANTHER" id="PTHR42930:SF3">
    <property type="entry name" value="PHOSPHATE-SPECIFIC TRANSPORT SYSTEM ACCESSORY PROTEIN PHOU"/>
    <property type="match status" value="1"/>
</dbReference>
<dbReference type="PIRSF" id="PIRSF003107">
    <property type="entry name" value="PhoU"/>
    <property type="match status" value="1"/>
</dbReference>
<dbReference type="RefSeq" id="WP_095297234.1">
    <property type="nucleotide sequence ID" value="NZ_CADEPK010000372.1"/>
</dbReference>
<keyword evidence="1" id="KW-0592">Phosphate transport</keyword>
<dbReference type="NCBIfam" id="TIGR02135">
    <property type="entry name" value="phoU_full"/>
    <property type="match status" value="1"/>
</dbReference>
<evidence type="ECO:0000313" key="4">
    <source>
        <dbReference type="Proteomes" id="UP001232245"/>
    </source>
</evidence>
<evidence type="ECO:0000256" key="1">
    <source>
        <dbReference type="PIRNR" id="PIRNR003107"/>
    </source>
</evidence>
<dbReference type="Pfam" id="PF01895">
    <property type="entry name" value="PhoU"/>
    <property type="match status" value="2"/>
</dbReference>
<keyword evidence="1" id="KW-0813">Transport</keyword>
<reference evidence="3 4" key="1">
    <citation type="submission" date="2023-07" db="EMBL/GenBank/DDBJ databases">
        <title>Genomic Encyclopedia of Type Strains, Phase IV (KMG-IV): sequencing the most valuable type-strain genomes for metagenomic binning, comparative biology and taxonomic classification.</title>
        <authorList>
            <person name="Goeker M."/>
        </authorList>
    </citation>
    <scope>NUCLEOTIDE SEQUENCE [LARGE SCALE GENOMIC DNA]</scope>
    <source>
        <strain evidence="3 4">DSM 17723</strain>
    </source>
</reference>
<feature type="domain" description="PhoU" evidence="2">
    <location>
        <begin position="121"/>
        <end position="205"/>
    </location>
</feature>
<gene>
    <name evidence="3" type="ORF">J2S02_001704</name>
</gene>
<comment type="subcellular location">
    <subcellularLocation>
        <location evidence="1">Cytoplasm</location>
    </subcellularLocation>
</comment>
<comment type="caution">
    <text evidence="3">The sequence shown here is derived from an EMBL/GenBank/DDBJ whole genome shotgun (WGS) entry which is preliminary data.</text>
</comment>
<comment type="function">
    <text evidence="1">Plays a role in the regulation of phosphate uptake.</text>
</comment>
<dbReference type="Proteomes" id="UP001232245">
    <property type="component" value="Unassembled WGS sequence"/>
</dbReference>
<keyword evidence="1" id="KW-0963">Cytoplasm</keyword>
<dbReference type="InterPro" id="IPR038078">
    <property type="entry name" value="PhoU-like_sf"/>
</dbReference>
<dbReference type="InterPro" id="IPR026022">
    <property type="entry name" value="PhoU_dom"/>
</dbReference>
<evidence type="ECO:0000259" key="2">
    <source>
        <dbReference type="Pfam" id="PF01895"/>
    </source>
</evidence>
<proteinExistence type="inferred from homology"/>
<sequence>MVTRENFENNLQELQAKLTMMGELAVASINKSFDAFKNHDIELALKVIEEDSVVDNLETEINQFIVWLMAKEQPVARDLRRIIGVLKISSEIERIADFGVNIAKATIKIGTSNSQVDDTNLDQMKEISITMMHKALQSFFEGNMVLVKEVADLDDNVDKLYGETYKMLTSHLKENPEETEQLVQLLLINRFLERTADHITNIAESAAYLIKGQIYDLNS</sequence>
<dbReference type="Gene3D" id="1.20.58.220">
    <property type="entry name" value="Phosphate transport system protein phou homolog 2, domain 2"/>
    <property type="match status" value="1"/>
</dbReference>
<keyword evidence="4" id="KW-1185">Reference proteome</keyword>
<name>A0ABT9Z005_9BACI</name>
<evidence type="ECO:0000313" key="3">
    <source>
        <dbReference type="EMBL" id="MDQ0225360.1"/>
    </source>
</evidence>
<protein>
    <recommendedName>
        <fullName evidence="1">Phosphate-specific transport system accessory protein PhoU</fullName>
    </recommendedName>
</protein>
<accession>A0ABT9Z005</accession>
<dbReference type="InterPro" id="IPR028366">
    <property type="entry name" value="PhoU"/>
</dbReference>